<reference evidence="1" key="1">
    <citation type="journal article" date="2022" name="Nat. Microbiol.">
        <title>Unique mobile elements and scalable gene flow at the prokaryote-eukaryote boundary revealed by circularized Asgard archaea genomes.</title>
        <authorList>
            <person name="Wu F."/>
            <person name="Speth D.R."/>
            <person name="Philosof A."/>
            <person name="Cremiere A."/>
            <person name="Narayanan A."/>
            <person name="Barco R.A."/>
            <person name="Connon S.A."/>
            <person name="Amend J.P."/>
            <person name="Antoshechkin I.A."/>
            <person name="Orphan V.J."/>
        </authorList>
    </citation>
    <scope>NUCLEOTIDE SEQUENCE</scope>
    <source>
        <strain evidence="1">PR6</strain>
    </source>
</reference>
<dbReference type="EMBL" id="CP084167">
    <property type="protein sequence ID" value="UJG42262.1"/>
    <property type="molecule type" value="Genomic_DNA"/>
</dbReference>
<evidence type="ECO:0008006" key="2">
    <source>
        <dbReference type="Google" id="ProtNLM"/>
    </source>
</evidence>
<dbReference type="InterPro" id="IPR035954">
    <property type="entry name" value="MTH677-like_sf"/>
</dbReference>
<dbReference type="Proteomes" id="UP001200513">
    <property type="component" value="Chromosome"/>
</dbReference>
<gene>
    <name evidence="1" type="ORF">K9W46_07555</name>
</gene>
<evidence type="ECO:0000313" key="1">
    <source>
        <dbReference type="EMBL" id="UJG42262.1"/>
    </source>
</evidence>
<accession>A0A9Y1BNP8</accession>
<name>A0A9Y1BNP8_9ARCH</name>
<sequence length="103" mass="12063">MTEDFIEIGLPSFSSKELENFAEKLTERLFDYLTSEKLMSILTEYSIIIDLEQDKNNKLTLNLEIESSGALNNEKLNELHNKISELLTVWLEEELRCYKNSKE</sequence>
<organism evidence="1">
    <name type="scientific">Candidatus Heimdallarchaeum endolithica</name>
    <dbReference type="NCBI Taxonomy" id="2876572"/>
    <lineage>
        <taxon>Archaea</taxon>
        <taxon>Promethearchaeati</taxon>
        <taxon>Candidatus Heimdallarchaeota</taxon>
        <taxon>Candidatus Heimdallarchaeia (ex Rinke et al. 2021) (nom. nud.)</taxon>
        <taxon>Candidatus Heimdallarchaeales</taxon>
        <taxon>Candidatus Heimdallarchaeaceae</taxon>
        <taxon>Candidatus Heimdallarchaeum</taxon>
    </lineage>
</organism>
<dbReference type="AlphaFoldDB" id="A0A9Y1BNP8"/>
<protein>
    <recommendedName>
        <fullName evidence="2">DUF3194 domain-containing protein</fullName>
    </recommendedName>
</protein>
<proteinExistence type="predicted"/>
<dbReference type="Gene3D" id="3.30.300.100">
    <property type="entry name" value="MTH677-like"/>
    <property type="match status" value="1"/>
</dbReference>